<evidence type="ECO:0000313" key="3">
    <source>
        <dbReference type="EMBL" id="KAI9187043.1"/>
    </source>
</evidence>
<dbReference type="SMART" id="SM00767">
    <property type="entry name" value="DCD"/>
    <property type="match status" value="1"/>
</dbReference>
<accession>A0AAD5J770</accession>
<dbReference type="PANTHER" id="PTHR45089">
    <property type="entry name" value="DNAJ HEAT SHOCK AMINO-TERMINAL DOMAIN PROTEIN-RELATED"/>
    <property type="match status" value="1"/>
</dbReference>
<evidence type="ECO:0000259" key="2">
    <source>
        <dbReference type="PROSITE" id="PS51222"/>
    </source>
</evidence>
<feature type="compositionally biased region" description="Basic and acidic residues" evidence="1">
    <location>
        <begin position="455"/>
        <end position="469"/>
    </location>
</feature>
<organism evidence="3 4">
    <name type="scientific">Acer negundo</name>
    <name type="common">Box elder</name>
    <dbReference type="NCBI Taxonomy" id="4023"/>
    <lineage>
        <taxon>Eukaryota</taxon>
        <taxon>Viridiplantae</taxon>
        <taxon>Streptophyta</taxon>
        <taxon>Embryophyta</taxon>
        <taxon>Tracheophyta</taxon>
        <taxon>Spermatophyta</taxon>
        <taxon>Magnoliopsida</taxon>
        <taxon>eudicotyledons</taxon>
        <taxon>Gunneridae</taxon>
        <taxon>Pentapetalae</taxon>
        <taxon>rosids</taxon>
        <taxon>malvids</taxon>
        <taxon>Sapindales</taxon>
        <taxon>Sapindaceae</taxon>
        <taxon>Hippocastanoideae</taxon>
        <taxon>Acereae</taxon>
        <taxon>Acer</taxon>
    </lineage>
</organism>
<dbReference type="Pfam" id="PF10539">
    <property type="entry name" value="Dev_Cell_Death"/>
    <property type="match status" value="1"/>
</dbReference>
<feature type="region of interest" description="Disordered" evidence="1">
    <location>
        <begin position="392"/>
        <end position="533"/>
    </location>
</feature>
<feature type="compositionally biased region" description="Basic residues" evidence="1">
    <location>
        <begin position="886"/>
        <end position="898"/>
    </location>
</feature>
<feature type="compositionally biased region" description="Acidic residues" evidence="1">
    <location>
        <begin position="166"/>
        <end position="180"/>
    </location>
</feature>
<comment type="caution">
    <text evidence="3">The sequence shown here is derived from an EMBL/GenBank/DDBJ whole genome shotgun (WGS) entry which is preliminary data.</text>
</comment>
<keyword evidence="4" id="KW-1185">Reference proteome</keyword>
<dbReference type="Proteomes" id="UP001064489">
    <property type="component" value="Chromosome 3"/>
</dbReference>
<evidence type="ECO:0000313" key="4">
    <source>
        <dbReference type="Proteomes" id="UP001064489"/>
    </source>
</evidence>
<feature type="compositionally biased region" description="Basic and acidic residues" evidence="1">
    <location>
        <begin position="416"/>
        <end position="428"/>
    </location>
</feature>
<feature type="domain" description="DCD" evidence="2">
    <location>
        <begin position="909"/>
        <end position="1036"/>
    </location>
</feature>
<dbReference type="InterPro" id="IPR013989">
    <property type="entry name" value="Dev_and_cell_death_domain"/>
</dbReference>
<feature type="compositionally biased region" description="Basic and acidic residues" evidence="1">
    <location>
        <begin position="1261"/>
        <end position="1277"/>
    </location>
</feature>
<dbReference type="PANTHER" id="PTHR45089:SF42">
    <property type="entry name" value="J DOMAIN-CONTAINING PROTEIN"/>
    <property type="match status" value="1"/>
</dbReference>
<feature type="compositionally biased region" description="Polar residues" evidence="1">
    <location>
        <begin position="220"/>
        <end position="231"/>
    </location>
</feature>
<feature type="compositionally biased region" description="Polar residues" evidence="1">
    <location>
        <begin position="487"/>
        <end position="500"/>
    </location>
</feature>
<gene>
    <name evidence="3" type="ORF">LWI28_023652</name>
</gene>
<name>A0AAD5J770_ACENE</name>
<sequence>MGKIGLLVKDDGHWDGTQFMCSSPFGVCVSTEEKHDQLFEKKYQRVGVDRDRFELRLSMMVNTKTGKIILPILCDGDVDFVLVNTECTPVVFVEVVERPVAASETIHVNQTPIEAIPIHPTSCSKDAEDKAGGGNGKEAVGKPSECGTSRNADKKRKRMPNGESSESYEADNGDEHEDVDLAAHNFGLNTGHPTRRNSRQKQNVSYCKSKNEDNDFVNPAKSSNGIKLSNASEEEEKEVDPELLNYPGPEFNRSSCLIYPKKGEIWALFRDWHIKWSDNPEKHELPYQYEFVEVLTDFKENVGIGVAYLGKVKGFVILFQRIAKNGVLSLLIASGELFRFSHQIPSFRMTGKERDGVPEGSFELDPASLPNDKPSDLGSHKMENRKLDTELSGLCPRSSQGNVKSTMDCMKSSAPKRHESERKNHNKVEASQCTRKADIMDFIPSQPKRSTTYPADERTRTPMKHKETDFAMDALRLRKSPRDLSKKSNQVNASQPTTQKDANKHLDAKKNRKHNSVPQSKESASPGVSDVKMHLPVKNESSTEVMDTSDSPALPITSSKVVEAEFYDFKQNKSEENFKLEHIWALYSDSDAMPKSYAQVKVIVSTPDFRLHVAPLEACPPPKDPSRRVRCGHYTGIGTESTYSDRDKGECVIVEVLEDNDQCIKVAVLTSVNAAKALYRAPRSQRSKTGFMEIQQDDVTRFSHQIPALQLTGEKEIQFRGYWNLEHLAIPVSRRILSLSDSAKRLQINLPYWILKQHCSVSSSYHYFKWPAKSSGHKTPKSLKAISKIGKKSPVDDLKTQKPKGTAQRQSRFRKKKSKTILEGQKGSGNAVEESSKKLNSKEGNQEEDVSKKEDTKKSEQNRKNHEEIGQLNQSQQKQRNEGRRLRTQKNKEKHNGKHKIEEKDKKNENLGGLIFMCSKKTKPDCFHYRVMGVSTGKKDVVLGIKPGLKLFLYDFDLKLMYGIYKASSSGGIKLEPKAFGGAFPVQVRFKIQLDCYPLPESVFKTAIKENYDGKNKFNTELTPKQVRKLSKLFRPTALHSNAPVPNSLVPRIQDREVYARGRESNRENFARDPYADGSARSYRGLSCERGLSHERDHRYSYEKDRSSHREDNRRDLYLSEKEYRTYGLQGERGNRTTNHHIAPLDPYQTRHEIAHQLPLRHPEPLYRDPVPAPRDSIPADPHYLTEREYQTYHVGARHELRSAVSPVTASIAGAAPTSDSYFRDRFSTYYNYGAAPVDPYLPPSRREEVVPGSYSMGGRQETHRVDTDHLRRRETEPADRFYSAYASNALSDYNQQAAAAPVSSRYSFAGPSLSYR</sequence>
<feature type="region of interest" description="Disordered" evidence="1">
    <location>
        <begin position="1250"/>
        <end position="1277"/>
    </location>
</feature>
<reference evidence="3" key="2">
    <citation type="submission" date="2023-02" db="EMBL/GenBank/DDBJ databases">
        <authorList>
            <person name="Swenson N.G."/>
            <person name="Wegrzyn J.L."/>
            <person name="Mcevoy S.L."/>
        </authorList>
    </citation>
    <scope>NUCLEOTIDE SEQUENCE</scope>
    <source>
        <strain evidence="3">91603</strain>
        <tissue evidence="3">Leaf</tissue>
    </source>
</reference>
<dbReference type="InterPro" id="IPR024593">
    <property type="entry name" value="DUF3444"/>
</dbReference>
<feature type="region of interest" description="Disordered" evidence="1">
    <location>
        <begin position="118"/>
        <end position="240"/>
    </location>
</feature>
<feature type="region of interest" description="Disordered" evidence="1">
    <location>
        <begin position="350"/>
        <end position="380"/>
    </location>
</feature>
<evidence type="ECO:0000256" key="1">
    <source>
        <dbReference type="SAM" id="MobiDB-lite"/>
    </source>
</evidence>
<proteinExistence type="predicted"/>
<feature type="region of interest" description="Disordered" evidence="1">
    <location>
        <begin position="772"/>
        <end position="906"/>
    </location>
</feature>
<dbReference type="PROSITE" id="PS51222">
    <property type="entry name" value="DCD"/>
    <property type="match status" value="1"/>
</dbReference>
<feature type="compositionally biased region" description="Basic and acidic residues" evidence="1">
    <location>
        <begin position="834"/>
        <end position="869"/>
    </location>
</feature>
<reference evidence="3" key="1">
    <citation type="journal article" date="2022" name="Plant J.">
        <title>Strategies of tolerance reflected in two North American maple genomes.</title>
        <authorList>
            <person name="McEvoy S.L."/>
            <person name="Sezen U.U."/>
            <person name="Trouern-Trend A."/>
            <person name="McMahon S.M."/>
            <person name="Schaberg P.G."/>
            <person name="Yang J."/>
            <person name="Wegrzyn J.L."/>
            <person name="Swenson N.G."/>
        </authorList>
    </citation>
    <scope>NUCLEOTIDE SEQUENCE</scope>
    <source>
        <strain evidence="3">91603</strain>
    </source>
</reference>
<dbReference type="Pfam" id="PF11926">
    <property type="entry name" value="DUF3444"/>
    <property type="match status" value="3"/>
</dbReference>
<dbReference type="EMBL" id="JAJSOW010000100">
    <property type="protein sequence ID" value="KAI9187043.1"/>
    <property type="molecule type" value="Genomic_DNA"/>
</dbReference>
<protein>
    <recommendedName>
        <fullName evidence="2">DCD domain-containing protein</fullName>
    </recommendedName>
</protein>